<name>A0ABY3BJX6_9HYPH</name>
<keyword evidence="2" id="KW-1185">Reference proteome</keyword>
<gene>
    <name evidence="1" type="ORF">EXN23_20910</name>
</gene>
<reference evidence="1 2" key="1">
    <citation type="journal article" date="2019" name="Appl. Microbiol. Biotechnol.">
        <title>Differential efficiency of wild type rhizogenic strains for rol gene transformation of plants.</title>
        <authorList>
            <person name="Desmet S."/>
            <person name="De Keyser E."/>
            <person name="Van Vaerenbergh J."/>
            <person name="Baeyen S."/>
            <person name="Van Huylenbroeck J."/>
            <person name="Geelen D."/>
            <person name="Dhooghe E."/>
        </authorList>
    </citation>
    <scope>NUCLEOTIDE SEQUENCE [LARGE SCALE GENOMIC DNA]</scope>
    <source>
        <strain evidence="1 2">GBBC3283</strain>
    </source>
</reference>
<protein>
    <submittedName>
        <fullName evidence="1">Uncharacterized protein</fullName>
    </submittedName>
</protein>
<dbReference type="EMBL" id="SGNZ01000013">
    <property type="protein sequence ID" value="TRA85106.1"/>
    <property type="molecule type" value="Genomic_DNA"/>
</dbReference>
<evidence type="ECO:0000313" key="1">
    <source>
        <dbReference type="EMBL" id="TRA85106.1"/>
    </source>
</evidence>
<sequence length="66" mass="7511">MFQSKDLGCCSLLAQAYLGNPCRLTRSHVQKFFLYTHCIFVLIYRFHGEIVTAPSKADQLMGANQQ</sequence>
<accession>A0ABY3BJX6</accession>
<organism evidence="1 2">
    <name type="scientific">Agrobacterium salinitolerans</name>
    <dbReference type="NCBI Taxonomy" id="1183413"/>
    <lineage>
        <taxon>Bacteria</taxon>
        <taxon>Pseudomonadati</taxon>
        <taxon>Pseudomonadota</taxon>
        <taxon>Alphaproteobacteria</taxon>
        <taxon>Hyphomicrobiales</taxon>
        <taxon>Rhizobiaceae</taxon>
        <taxon>Rhizobium/Agrobacterium group</taxon>
        <taxon>Agrobacterium</taxon>
    </lineage>
</organism>
<proteinExistence type="predicted"/>
<dbReference type="Proteomes" id="UP000319481">
    <property type="component" value="Unassembled WGS sequence"/>
</dbReference>
<comment type="caution">
    <text evidence="1">The sequence shown here is derived from an EMBL/GenBank/DDBJ whole genome shotgun (WGS) entry which is preliminary data.</text>
</comment>
<evidence type="ECO:0000313" key="2">
    <source>
        <dbReference type="Proteomes" id="UP000319481"/>
    </source>
</evidence>